<comment type="caution">
    <text evidence="1">The sequence shown here is derived from an EMBL/GenBank/DDBJ whole genome shotgun (WGS) entry which is preliminary data.</text>
</comment>
<evidence type="ECO:0000313" key="1">
    <source>
        <dbReference type="EMBL" id="KAJ8313127.1"/>
    </source>
</evidence>
<organism evidence="1 2">
    <name type="scientific">Tegillarca granosa</name>
    <name type="common">Malaysian cockle</name>
    <name type="synonym">Anadara granosa</name>
    <dbReference type="NCBI Taxonomy" id="220873"/>
    <lineage>
        <taxon>Eukaryota</taxon>
        <taxon>Metazoa</taxon>
        <taxon>Spiralia</taxon>
        <taxon>Lophotrochozoa</taxon>
        <taxon>Mollusca</taxon>
        <taxon>Bivalvia</taxon>
        <taxon>Autobranchia</taxon>
        <taxon>Pteriomorphia</taxon>
        <taxon>Arcoida</taxon>
        <taxon>Arcoidea</taxon>
        <taxon>Arcidae</taxon>
        <taxon>Tegillarca</taxon>
    </lineage>
</organism>
<name>A0ABQ9F9V8_TEGGR</name>
<proteinExistence type="predicted"/>
<dbReference type="Proteomes" id="UP001217089">
    <property type="component" value="Unassembled WGS sequence"/>
</dbReference>
<accession>A0ABQ9F9V8</accession>
<keyword evidence="2" id="KW-1185">Reference proteome</keyword>
<gene>
    <name evidence="1" type="ORF">KUTeg_009320</name>
</gene>
<evidence type="ECO:0000313" key="2">
    <source>
        <dbReference type="Proteomes" id="UP001217089"/>
    </source>
</evidence>
<reference evidence="1 2" key="1">
    <citation type="submission" date="2022-12" db="EMBL/GenBank/DDBJ databases">
        <title>Chromosome-level genome of Tegillarca granosa.</title>
        <authorList>
            <person name="Kim J."/>
        </authorList>
    </citation>
    <scope>NUCLEOTIDE SEQUENCE [LARGE SCALE GENOMIC DNA]</scope>
    <source>
        <strain evidence="1">Teg-2019</strain>
        <tissue evidence="1">Adductor muscle</tissue>
    </source>
</reference>
<sequence length="83" mass="9720">MKIPNVSINQNMNLKHYLSNTQNARCLVRTNEVAPIIIRDCREEFQHVSDFKEPIVFGSIADNMPEHPLIKVNILYYTVQENY</sequence>
<protein>
    <submittedName>
        <fullName evidence="1">Uncharacterized protein</fullName>
    </submittedName>
</protein>
<dbReference type="EMBL" id="JARBDR010000436">
    <property type="protein sequence ID" value="KAJ8313127.1"/>
    <property type="molecule type" value="Genomic_DNA"/>
</dbReference>